<name>A0ABU1GU32_9GAMM</name>
<reference evidence="2 3" key="1">
    <citation type="submission" date="2023-04" db="EMBL/GenBank/DDBJ databases">
        <title>A long-awaited taxogenomic arrangement of the family Halomonadaceae.</title>
        <authorList>
            <person name="De La Haba R."/>
            <person name="Chuvochina M."/>
            <person name="Wittouck S."/>
            <person name="Arahal D.R."/>
            <person name="Sanchez-Porro C."/>
            <person name="Hugenholtz P."/>
            <person name="Ventosa A."/>
        </authorList>
    </citation>
    <scope>NUCLEOTIDE SEQUENCE [LARGE SCALE GENOMIC DNA]</scope>
    <source>
        <strain evidence="2 3">DSM 22428</strain>
    </source>
</reference>
<dbReference type="SUPFAM" id="SSF69572">
    <property type="entry name" value="Activating enzymes of the ubiquitin-like proteins"/>
    <property type="match status" value="1"/>
</dbReference>
<dbReference type="PANTHER" id="PTHR43267:SF1">
    <property type="entry name" value="TRNA THREONYLCARBAMOYLADENOSINE DEHYDRATASE"/>
    <property type="match status" value="1"/>
</dbReference>
<dbReference type="Gene3D" id="3.40.50.720">
    <property type="entry name" value="NAD(P)-binding Rossmann-like Domain"/>
    <property type="match status" value="1"/>
</dbReference>
<evidence type="ECO:0000313" key="3">
    <source>
        <dbReference type="Proteomes" id="UP001269375"/>
    </source>
</evidence>
<evidence type="ECO:0000259" key="1">
    <source>
        <dbReference type="Pfam" id="PF00899"/>
    </source>
</evidence>
<dbReference type="InterPro" id="IPR035985">
    <property type="entry name" value="Ubiquitin-activating_enz"/>
</dbReference>
<dbReference type="Proteomes" id="UP001269375">
    <property type="component" value="Unassembled WGS sequence"/>
</dbReference>
<keyword evidence="3" id="KW-1185">Reference proteome</keyword>
<dbReference type="RefSeq" id="WP_251592211.1">
    <property type="nucleotide sequence ID" value="NZ_JAMLJI010000002.1"/>
</dbReference>
<evidence type="ECO:0000313" key="2">
    <source>
        <dbReference type="EMBL" id="MDR5895097.1"/>
    </source>
</evidence>
<dbReference type="EMBL" id="JARWAO010000001">
    <property type="protein sequence ID" value="MDR5895097.1"/>
    <property type="molecule type" value="Genomic_DNA"/>
</dbReference>
<dbReference type="PANTHER" id="PTHR43267">
    <property type="entry name" value="TRNA THREONYLCARBAMOYLADENOSINE DEHYDRATASE"/>
    <property type="match status" value="1"/>
</dbReference>
<comment type="caution">
    <text evidence="2">The sequence shown here is derived from an EMBL/GenBank/DDBJ whole genome shotgun (WGS) entry which is preliminary data.</text>
</comment>
<feature type="domain" description="THIF-type NAD/FAD binding fold" evidence="1">
    <location>
        <begin position="15"/>
        <end position="161"/>
    </location>
</feature>
<organism evidence="2 3">
    <name type="scientific">Larsenimonas suaedae</name>
    <dbReference type="NCBI Taxonomy" id="1851019"/>
    <lineage>
        <taxon>Bacteria</taxon>
        <taxon>Pseudomonadati</taxon>
        <taxon>Pseudomonadota</taxon>
        <taxon>Gammaproteobacteria</taxon>
        <taxon>Oceanospirillales</taxon>
        <taxon>Halomonadaceae</taxon>
        <taxon>Larsenimonas</taxon>
    </lineage>
</organism>
<dbReference type="InterPro" id="IPR000594">
    <property type="entry name" value="ThiF_NAD_FAD-bd"/>
</dbReference>
<gene>
    <name evidence="2" type="primary">tcdA</name>
    <name evidence="2" type="ORF">QC825_03265</name>
</gene>
<sequence>MDTDYDFRFGGVRRLYGQTTTARFKQGHIVVIGIGGVGSWSVEALSRSGVGRLTLIDLDDVCTSNINRQIHALDGTVGQPKIEVMAERARLIHPGIEVTCCHGFITADNLDKRLPDDADVIIDAIDNVEAKSALINYCKRRKRPLVVTGGAGGLIDPTRVQRTDLSRTEHDPLLAKVRYQLRRSYGFTRNPKRSFGVRCVYSDEQRRYPDGQGEICASKSGLGDSTRLDCAAGFGAATFVTGSFGFAAAALALELLDRNAPTQETDS</sequence>
<dbReference type="CDD" id="cd00755">
    <property type="entry name" value="YgdL_like"/>
    <property type="match status" value="1"/>
</dbReference>
<dbReference type="Pfam" id="PF00899">
    <property type="entry name" value="ThiF"/>
    <property type="match status" value="1"/>
</dbReference>
<accession>A0ABU1GU32</accession>
<proteinExistence type="predicted"/>
<protein>
    <submittedName>
        <fullName evidence="2">tRNA cyclic N6-threonylcarbamoyladenosine(37) synthase TcdA</fullName>
    </submittedName>
</protein>
<dbReference type="InterPro" id="IPR045886">
    <property type="entry name" value="ThiF/MoeB/HesA"/>
</dbReference>
<dbReference type="NCBIfam" id="NF011696">
    <property type="entry name" value="PRK15116.1"/>
    <property type="match status" value="1"/>
</dbReference>